<dbReference type="AlphaFoldDB" id="A0A1I2RX17"/>
<keyword evidence="4 6" id="KW-0808">Transferase</keyword>
<evidence type="ECO:0000256" key="1">
    <source>
        <dbReference type="ARBA" id="ARBA00004776"/>
    </source>
</evidence>
<gene>
    <name evidence="6" type="ORF">SAMN02787118_120147</name>
</gene>
<evidence type="ECO:0000256" key="3">
    <source>
        <dbReference type="ARBA" id="ARBA00022676"/>
    </source>
</evidence>
<comment type="similarity">
    <text evidence="2">Belongs to the glycosyltransferase 2 family.</text>
</comment>
<dbReference type="EMBL" id="FONR01000020">
    <property type="protein sequence ID" value="SFG43197.1"/>
    <property type="molecule type" value="Genomic_DNA"/>
</dbReference>
<dbReference type="OrthoDB" id="153025at2"/>
<dbReference type="GO" id="GO:0016757">
    <property type="term" value="F:glycosyltransferase activity"/>
    <property type="evidence" value="ECO:0007669"/>
    <property type="project" value="UniProtKB-KW"/>
</dbReference>
<dbReference type="Proteomes" id="UP000181942">
    <property type="component" value="Unassembled WGS sequence"/>
</dbReference>
<proteinExistence type="inferred from homology"/>
<dbReference type="SUPFAM" id="SSF53448">
    <property type="entry name" value="Nucleotide-diphospho-sugar transferases"/>
    <property type="match status" value="1"/>
</dbReference>
<accession>A0A1I2RX17</accession>
<dbReference type="InterPro" id="IPR029044">
    <property type="entry name" value="Nucleotide-diphossugar_trans"/>
</dbReference>
<name>A0A1I2RX17_9ACTN</name>
<evidence type="ECO:0000313" key="7">
    <source>
        <dbReference type="Proteomes" id="UP000181942"/>
    </source>
</evidence>
<dbReference type="PANTHER" id="PTHR43179">
    <property type="entry name" value="RHAMNOSYLTRANSFERASE WBBL"/>
    <property type="match status" value="1"/>
</dbReference>
<protein>
    <submittedName>
        <fullName evidence="6">Glycosyltransferase, GT2 family</fullName>
    </submittedName>
</protein>
<organism evidence="6 7">
    <name type="scientific">Streptomyces mirabilis</name>
    <dbReference type="NCBI Taxonomy" id="68239"/>
    <lineage>
        <taxon>Bacteria</taxon>
        <taxon>Bacillati</taxon>
        <taxon>Actinomycetota</taxon>
        <taxon>Actinomycetes</taxon>
        <taxon>Kitasatosporales</taxon>
        <taxon>Streptomycetaceae</taxon>
        <taxon>Streptomyces</taxon>
    </lineage>
</organism>
<sequence>MKELIASQPASVPGTLKTILITVPTTGGRPVRPLLDELVDQARAAESAGGRTVSVVLLDNSAAGSESARMGAAACEVEYIRVPAPGFSQVRNAAMDAAGQYDALVFIDDDERPAPGWLCALVTSAEANTADVVVGPVVVRLPPNAPRWLDGGRLIRQVRSQEDGPLEGFAASGNTLVRMSTVRRMGLRFNSAFDMTGGEDSVFFHELTKCGARIFFTRAALVFEIQDPDRMTLRGLVRRSYGRGRTSAVVESEIMDIPMHTRVIRKAGKFIRALCWIFSGTVLWRPIDCVRGMLDIAFVCGWITTLVAALPRTAISRWK</sequence>
<evidence type="ECO:0000256" key="2">
    <source>
        <dbReference type="ARBA" id="ARBA00006739"/>
    </source>
</evidence>
<dbReference type="InterPro" id="IPR001173">
    <property type="entry name" value="Glyco_trans_2-like"/>
</dbReference>
<dbReference type="PANTHER" id="PTHR43179:SF12">
    <property type="entry name" value="GALACTOFURANOSYLTRANSFERASE GLFT2"/>
    <property type="match status" value="1"/>
</dbReference>
<feature type="domain" description="Glycosyltransferase 2-like" evidence="5">
    <location>
        <begin position="34"/>
        <end position="183"/>
    </location>
</feature>
<evidence type="ECO:0000259" key="5">
    <source>
        <dbReference type="Pfam" id="PF00535"/>
    </source>
</evidence>
<dbReference type="CDD" id="cd00761">
    <property type="entry name" value="Glyco_tranf_GTA_type"/>
    <property type="match status" value="1"/>
</dbReference>
<dbReference type="Pfam" id="PF00535">
    <property type="entry name" value="Glycos_transf_2"/>
    <property type="match status" value="1"/>
</dbReference>
<dbReference type="RefSeq" id="WP_075031904.1">
    <property type="nucleotide sequence ID" value="NZ_FONR01000020.1"/>
</dbReference>
<evidence type="ECO:0000313" key="6">
    <source>
        <dbReference type="EMBL" id="SFG43197.1"/>
    </source>
</evidence>
<evidence type="ECO:0000256" key="4">
    <source>
        <dbReference type="ARBA" id="ARBA00022679"/>
    </source>
</evidence>
<reference evidence="6 7" key="1">
    <citation type="submission" date="2016-10" db="EMBL/GenBank/DDBJ databases">
        <authorList>
            <person name="de Groot N.N."/>
        </authorList>
    </citation>
    <scope>NUCLEOTIDE SEQUENCE [LARGE SCALE GENOMIC DNA]</scope>
    <source>
        <strain evidence="6 7">OK461</strain>
    </source>
</reference>
<comment type="pathway">
    <text evidence="1">Cell wall biogenesis; cell wall polysaccharide biosynthesis.</text>
</comment>
<dbReference type="Gene3D" id="3.90.550.10">
    <property type="entry name" value="Spore Coat Polysaccharide Biosynthesis Protein SpsA, Chain A"/>
    <property type="match status" value="1"/>
</dbReference>
<keyword evidence="3" id="KW-0328">Glycosyltransferase</keyword>